<keyword evidence="8" id="KW-1185">Reference proteome</keyword>
<feature type="domain" description="Calx-beta" evidence="6">
    <location>
        <begin position="75"/>
        <end position="183"/>
    </location>
</feature>
<keyword evidence="2" id="KW-0677">Repeat</keyword>
<comment type="caution">
    <text evidence="7">The sequence shown here is derived from an EMBL/GenBank/DDBJ whole genome shotgun (WGS) entry which is preliminary data.</text>
</comment>
<protein>
    <recommendedName>
        <fullName evidence="6">Calx-beta domain-containing protein</fullName>
    </recommendedName>
</protein>
<evidence type="ECO:0000256" key="1">
    <source>
        <dbReference type="ARBA" id="ARBA00022729"/>
    </source>
</evidence>
<dbReference type="GO" id="GO:0007154">
    <property type="term" value="P:cell communication"/>
    <property type="evidence" value="ECO:0007669"/>
    <property type="project" value="InterPro"/>
</dbReference>
<dbReference type="RefSeq" id="WP_111148568.1">
    <property type="nucleotide sequence ID" value="NZ_QKRB01000054.1"/>
</dbReference>
<keyword evidence="4" id="KW-0813">Transport</keyword>
<evidence type="ECO:0000313" key="7">
    <source>
        <dbReference type="EMBL" id="PZD94205.1"/>
    </source>
</evidence>
<dbReference type="PANTHER" id="PTHR11878">
    <property type="entry name" value="SODIUM/CALCIUM EXCHANGER"/>
    <property type="match status" value="1"/>
</dbReference>
<feature type="chain" id="PRO_5038676823" description="Calx-beta domain-containing protein" evidence="5">
    <location>
        <begin position="20"/>
        <end position="458"/>
    </location>
</feature>
<feature type="signal peptide" evidence="5">
    <location>
        <begin position="1"/>
        <end position="19"/>
    </location>
</feature>
<dbReference type="InterPro" id="IPR038081">
    <property type="entry name" value="CalX-like_sf"/>
</dbReference>
<evidence type="ECO:0000259" key="6">
    <source>
        <dbReference type="Pfam" id="PF03160"/>
    </source>
</evidence>
<dbReference type="SUPFAM" id="SSF141072">
    <property type="entry name" value="CalX-like"/>
    <property type="match status" value="3"/>
</dbReference>
<dbReference type="EMBL" id="QKRB01000054">
    <property type="protein sequence ID" value="PZD94205.1"/>
    <property type="molecule type" value="Genomic_DNA"/>
</dbReference>
<dbReference type="InterPro" id="IPR051171">
    <property type="entry name" value="CaCA"/>
</dbReference>
<sequence length="458" mass="51214">MKRKAALLLVTAAITIATAIQPARILAQDPPVPDEATAAAPVTAQAEDTAAVVRLTDFDYSTGWKDEDAANYYGQNEEDGDRRIQVMLEGRLGSGKEAVVSYKVEQLHFVGPAASACGYAQVPPQEGTLTFTDEQHQQEITVPITNDEVSECIEYYTVSISPKTDNVVVPHQSATAELYVFDDDESVVTFTRKSNRANPWFDMVEDGQLAVRPWQTDRSIMDGIIILGDRSKPVTVDLKYIDCCAKRNEDYTSRMTKFSPHKFSFDRDVEYTRADNPFTKFGWNNTHMLYEPNRLFGIIDDEKVELKPEGFKIVLSNPVNTSIGAVDSGYITIRDNDRPSFYFKSQYMYGTYQFSKTLTVTVMRSDGEGEASVTLTPKEDHLTQAGEHWMAKPGVEYDGTPQKIRFAPGETQKTVEIPLYPNGYVAPFSEMASKYFLLELKGASKGYRALHTGMVTVH</sequence>
<dbReference type="GO" id="GO:0030001">
    <property type="term" value="P:metal ion transport"/>
    <property type="evidence" value="ECO:0007669"/>
    <property type="project" value="TreeGrafter"/>
</dbReference>
<keyword evidence="4" id="KW-0406">Ion transport</keyword>
<feature type="domain" description="Calx-beta" evidence="6">
    <location>
        <begin position="336"/>
        <end position="420"/>
    </location>
</feature>
<dbReference type="InterPro" id="IPR003644">
    <property type="entry name" value="Calx_beta"/>
</dbReference>
<evidence type="ECO:0000313" key="8">
    <source>
        <dbReference type="Proteomes" id="UP000249522"/>
    </source>
</evidence>
<evidence type="ECO:0000256" key="2">
    <source>
        <dbReference type="ARBA" id="ARBA00022737"/>
    </source>
</evidence>
<dbReference type="AlphaFoldDB" id="A0A2W1LGQ9"/>
<evidence type="ECO:0000256" key="4">
    <source>
        <dbReference type="ARBA" id="ARBA00023065"/>
    </source>
</evidence>
<dbReference type="PANTHER" id="PTHR11878:SF65">
    <property type="entry name" value="NA_CA-EXCHANGE PROTEIN, ISOFORM G"/>
    <property type="match status" value="1"/>
</dbReference>
<accession>A0A2W1LGQ9</accession>
<keyword evidence="1 5" id="KW-0732">Signal</keyword>
<dbReference type="GO" id="GO:0016020">
    <property type="term" value="C:membrane"/>
    <property type="evidence" value="ECO:0007669"/>
    <property type="project" value="InterPro"/>
</dbReference>
<dbReference type="Pfam" id="PF03160">
    <property type="entry name" value="Calx-beta"/>
    <property type="match status" value="2"/>
</dbReference>
<reference evidence="7 8" key="1">
    <citation type="submission" date="2018-06" db="EMBL/GenBank/DDBJ databases">
        <title>Paenibacillus imtechensis sp. nov.</title>
        <authorList>
            <person name="Pinnaka A.K."/>
            <person name="Singh H."/>
            <person name="Kaur M."/>
        </authorList>
    </citation>
    <scope>NUCLEOTIDE SEQUENCE [LARGE SCALE GENOMIC DNA]</scope>
    <source>
        <strain evidence="7 8">SMB1</strain>
    </source>
</reference>
<dbReference type="Gene3D" id="2.60.40.2030">
    <property type="match status" value="3"/>
</dbReference>
<evidence type="ECO:0000256" key="5">
    <source>
        <dbReference type="SAM" id="SignalP"/>
    </source>
</evidence>
<name>A0A2W1LGQ9_9BACL</name>
<proteinExistence type="predicted"/>
<evidence type="ECO:0000256" key="3">
    <source>
        <dbReference type="ARBA" id="ARBA00022837"/>
    </source>
</evidence>
<gene>
    <name evidence="7" type="ORF">DNH61_19890</name>
</gene>
<dbReference type="OrthoDB" id="107551at2"/>
<dbReference type="Proteomes" id="UP000249522">
    <property type="component" value="Unassembled WGS sequence"/>
</dbReference>
<keyword evidence="3" id="KW-0106">Calcium</keyword>
<organism evidence="7 8">
    <name type="scientific">Paenibacillus sambharensis</name>
    <dbReference type="NCBI Taxonomy" id="1803190"/>
    <lineage>
        <taxon>Bacteria</taxon>
        <taxon>Bacillati</taxon>
        <taxon>Bacillota</taxon>
        <taxon>Bacilli</taxon>
        <taxon>Bacillales</taxon>
        <taxon>Paenibacillaceae</taxon>
        <taxon>Paenibacillus</taxon>
    </lineage>
</organism>